<comment type="caution">
    <text evidence="2">The sequence shown here is derived from an EMBL/GenBank/DDBJ whole genome shotgun (WGS) entry which is preliminary data.</text>
</comment>
<reference evidence="2" key="2">
    <citation type="submission" date="2021-04" db="EMBL/GenBank/DDBJ databases">
        <authorList>
            <person name="Podell S."/>
        </authorList>
    </citation>
    <scope>NUCLEOTIDE SEQUENCE</scope>
    <source>
        <strain evidence="2">Hildebrandi</strain>
    </source>
</reference>
<gene>
    <name evidence="2" type="ORF">IV203_026520</name>
</gene>
<dbReference type="OrthoDB" id="421112at2759"/>
<dbReference type="Proteomes" id="UP000693970">
    <property type="component" value="Unassembled WGS sequence"/>
</dbReference>
<sequence>MPPRRESLFHRICCVPHRRVTLVRSSSSDSHPSRLTEERQQRRKNRPGYNSYLKVLFDNTTIDRLHEYAITIQKRISDLQKEEGDPSMELNAATETISTESPLPVLPTSSEPEREKMADVHELAIPKPTRFKPRSKSSLHMTLLFAGESLCEVPKAELVDWHCRISSRLSQSGFQLASTESSSGTSVNRDQTFSFQVKKLAVFPPRRNNLVVAILEPCVAKDDASTSWQQLYDDIQTISQDERCSKGIANICKLSREKWTAHVTLGNLYHVKKRNLTRLNVMLDGIFQEASKNYRNSGIQERNPADSLDGSWTALTRGIGLGGPIPKQVDLEWNFVLSHPKVNKEGIEIGVH</sequence>
<feature type="region of interest" description="Disordered" evidence="1">
    <location>
        <begin position="23"/>
        <end position="47"/>
    </location>
</feature>
<organism evidence="2 3">
    <name type="scientific">Nitzschia inconspicua</name>
    <dbReference type="NCBI Taxonomy" id="303405"/>
    <lineage>
        <taxon>Eukaryota</taxon>
        <taxon>Sar</taxon>
        <taxon>Stramenopiles</taxon>
        <taxon>Ochrophyta</taxon>
        <taxon>Bacillariophyta</taxon>
        <taxon>Bacillariophyceae</taxon>
        <taxon>Bacillariophycidae</taxon>
        <taxon>Bacillariales</taxon>
        <taxon>Bacillariaceae</taxon>
        <taxon>Nitzschia</taxon>
    </lineage>
</organism>
<evidence type="ECO:0000256" key="1">
    <source>
        <dbReference type="SAM" id="MobiDB-lite"/>
    </source>
</evidence>
<proteinExistence type="predicted"/>
<dbReference type="EMBL" id="JAGRRH010000010">
    <property type="protein sequence ID" value="KAG7363160.1"/>
    <property type="molecule type" value="Genomic_DNA"/>
</dbReference>
<evidence type="ECO:0000313" key="3">
    <source>
        <dbReference type="Proteomes" id="UP000693970"/>
    </source>
</evidence>
<feature type="compositionally biased region" description="Basic and acidic residues" evidence="1">
    <location>
        <begin position="31"/>
        <end position="40"/>
    </location>
</feature>
<feature type="region of interest" description="Disordered" evidence="1">
    <location>
        <begin position="93"/>
        <end position="114"/>
    </location>
</feature>
<evidence type="ECO:0000313" key="2">
    <source>
        <dbReference type="EMBL" id="KAG7363160.1"/>
    </source>
</evidence>
<keyword evidence="3" id="KW-1185">Reference proteome</keyword>
<name>A0A9K3PXG3_9STRA</name>
<accession>A0A9K3PXG3</accession>
<dbReference type="AlphaFoldDB" id="A0A9K3PXG3"/>
<reference evidence="2" key="1">
    <citation type="journal article" date="2021" name="Sci. Rep.">
        <title>Diploid genomic architecture of Nitzschia inconspicua, an elite biomass production diatom.</title>
        <authorList>
            <person name="Oliver A."/>
            <person name="Podell S."/>
            <person name="Pinowska A."/>
            <person name="Traller J.C."/>
            <person name="Smith S.R."/>
            <person name="McClure R."/>
            <person name="Beliaev A."/>
            <person name="Bohutskyi P."/>
            <person name="Hill E.A."/>
            <person name="Rabines A."/>
            <person name="Zheng H."/>
            <person name="Allen L.Z."/>
            <person name="Kuo A."/>
            <person name="Grigoriev I.V."/>
            <person name="Allen A.E."/>
            <person name="Hazlebeck D."/>
            <person name="Allen E.E."/>
        </authorList>
    </citation>
    <scope>NUCLEOTIDE SEQUENCE</scope>
    <source>
        <strain evidence="2">Hildebrandi</strain>
    </source>
</reference>
<protein>
    <submittedName>
        <fullName evidence="2">LigT like phosphoesterase</fullName>
    </submittedName>
</protein>